<evidence type="ECO:0000256" key="1">
    <source>
        <dbReference type="ARBA" id="ARBA00022723"/>
    </source>
</evidence>
<dbReference type="Proteomes" id="UP001630127">
    <property type="component" value="Unassembled WGS sequence"/>
</dbReference>
<dbReference type="FunFam" id="3.30.40.10:FF:000660">
    <property type="entry name" value="RING/U-box superfamily protein"/>
    <property type="match status" value="1"/>
</dbReference>
<gene>
    <name evidence="6" type="ORF">ACH5RR_030791</name>
</gene>
<keyword evidence="7" id="KW-1185">Reference proteome</keyword>
<dbReference type="Gene3D" id="3.30.40.10">
    <property type="entry name" value="Zinc/RING finger domain, C3HC4 (zinc finger)"/>
    <property type="match status" value="1"/>
</dbReference>
<dbReference type="PROSITE" id="PS50089">
    <property type="entry name" value="ZF_RING_2"/>
    <property type="match status" value="1"/>
</dbReference>
<dbReference type="InterPro" id="IPR001841">
    <property type="entry name" value="Znf_RING"/>
</dbReference>
<protein>
    <recommendedName>
        <fullName evidence="5">RING-type domain-containing protein</fullName>
    </recommendedName>
</protein>
<dbReference type="SUPFAM" id="SSF57850">
    <property type="entry name" value="RING/U-box"/>
    <property type="match status" value="1"/>
</dbReference>
<comment type="caution">
    <text evidence="6">The sequence shown here is derived from an EMBL/GenBank/DDBJ whole genome shotgun (WGS) entry which is preliminary data.</text>
</comment>
<dbReference type="InterPro" id="IPR013083">
    <property type="entry name" value="Znf_RING/FYVE/PHD"/>
</dbReference>
<accession>A0ABD2YZ97</accession>
<reference evidence="6 7" key="1">
    <citation type="submission" date="2024-11" db="EMBL/GenBank/DDBJ databases">
        <title>A near-complete genome assembly of Cinchona calisaya.</title>
        <authorList>
            <person name="Lian D.C."/>
            <person name="Zhao X.W."/>
            <person name="Wei L."/>
        </authorList>
    </citation>
    <scope>NUCLEOTIDE SEQUENCE [LARGE SCALE GENOMIC DNA]</scope>
    <source>
        <tissue evidence="6">Nenye</tissue>
    </source>
</reference>
<dbReference type="AlphaFoldDB" id="A0ABD2YZ97"/>
<keyword evidence="1" id="KW-0479">Metal-binding</keyword>
<evidence type="ECO:0000256" key="2">
    <source>
        <dbReference type="ARBA" id="ARBA00022771"/>
    </source>
</evidence>
<dbReference type="EMBL" id="JBJUIK010000012">
    <property type="protein sequence ID" value="KAL3511390.1"/>
    <property type="molecule type" value="Genomic_DNA"/>
</dbReference>
<dbReference type="InterPro" id="IPR017907">
    <property type="entry name" value="Znf_RING_CS"/>
</dbReference>
<feature type="domain" description="RING-type" evidence="5">
    <location>
        <begin position="158"/>
        <end position="196"/>
    </location>
</feature>
<dbReference type="SMART" id="SM00184">
    <property type="entry name" value="RING"/>
    <property type="match status" value="1"/>
</dbReference>
<organism evidence="6 7">
    <name type="scientific">Cinchona calisaya</name>
    <dbReference type="NCBI Taxonomy" id="153742"/>
    <lineage>
        <taxon>Eukaryota</taxon>
        <taxon>Viridiplantae</taxon>
        <taxon>Streptophyta</taxon>
        <taxon>Embryophyta</taxon>
        <taxon>Tracheophyta</taxon>
        <taxon>Spermatophyta</taxon>
        <taxon>Magnoliopsida</taxon>
        <taxon>eudicotyledons</taxon>
        <taxon>Gunneridae</taxon>
        <taxon>Pentapetalae</taxon>
        <taxon>asterids</taxon>
        <taxon>lamiids</taxon>
        <taxon>Gentianales</taxon>
        <taxon>Rubiaceae</taxon>
        <taxon>Cinchonoideae</taxon>
        <taxon>Cinchoneae</taxon>
        <taxon>Cinchona</taxon>
    </lineage>
</organism>
<dbReference type="PROSITE" id="PS00518">
    <property type="entry name" value="ZF_RING_1"/>
    <property type="match status" value="1"/>
</dbReference>
<evidence type="ECO:0000256" key="4">
    <source>
        <dbReference type="PROSITE-ProRule" id="PRU00175"/>
    </source>
</evidence>
<name>A0ABD2YZ97_9GENT</name>
<evidence type="ECO:0000313" key="7">
    <source>
        <dbReference type="Proteomes" id="UP001630127"/>
    </source>
</evidence>
<evidence type="ECO:0000259" key="5">
    <source>
        <dbReference type="PROSITE" id="PS50089"/>
    </source>
</evidence>
<dbReference type="PANTHER" id="PTHR15315">
    <property type="entry name" value="RING FINGER PROTEIN 41, 151"/>
    <property type="match status" value="1"/>
</dbReference>
<dbReference type="Pfam" id="PF13920">
    <property type="entry name" value="zf-C3HC4_3"/>
    <property type="match status" value="1"/>
</dbReference>
<evidence type="ECO:0000313" key="6">
    <source>
        <dbReference type="EMBL" id="KAL3511390.1"/>
    </source>
</evidence>
<sequence>MLIKQTQKSSLRESIKAVEADIKHANSMAAALPRDSGQDCLFQMKVSYSPFAPLLFFLIEWMDYSCLDCLPSWLGLFHILVYKVYVDDVKPKISSQERRASLREFYAVIYPSLKQLEGAVKELMEDSYQRAQGSDMLSNERLEEKISTHKGVERDDECGICMEIGSQVVLPNCGHPICISCYNEWFVRSQSCPFCRDSLKRLSSADLWILIGNCDVVDTITLAKENLRQFYLYIDKLPFMVPADNSFLSFDYMI</sequence>
<keyword evidence="3" id="KW-0862">Zinc</keyword>
<proteinExistence type="predicted"/>
<evidence type="ECO:0000256" key="3">
    <source>
        <dbReference type="ARBA" id="ARBA00022833"/>
    </source>
</evidence>
<dbReference type="GO" id="GO:0008270">
    <property type="term" value="F:zinc ion binding"/>
    <property type="evidence" value="ECO:0007669"/>
    <property type="project" value="UniProtKB-KW"/>
</dbReference>
<keyword evidence="2 4" id="KW-0863">Zinc-finger</keyword>
<dbReference type="PANTHER" id="PTHR15315:SF22">
    <property type="entry name" value="OS01G0905700 PROTEIN"/>
    <property type="match status" value="1"/>
</dbReference>